<evidence type="ECO:0000313" key="2">
    <source>
        <dbReference type="EMBL" id="UXZ93774.1"/>
    </source>
</evidence>
<keyword evidence="3" id="KW-1185">Reference proteome</keyword>
<dbReference type="Pfam" id="PF24832">
    <property type="entry name" value="DUF7716"/>
    <property type="match status" value="1"/>
</dbReference>
<feature type="domain" description="DUF7716" evidence="1">
    <location>
        <begin position="28"/>
        <end position="110"/>
    </location>
</feature>
<accession>A0ABY6F7H0</accession>
<reference evidence="2" key="1">
    <citation type="submission" date="2021-08" db="EMBL/GenBank/DDBJ databases">
        <title>Complete genome sequence of Pseudomonas phytophila.</title>
        <authorList>
            <person name="Weir B.S."/>
            <person name="Templeton M.D."/>
            <person name="Arshed S."/>
            <person name="Andersen M.T."/>
            <person name="Jayaraman J."/>
        </authorList>
    </citation>
    <scope>NUCLEOTIDE SEQUENCE</scope>
    <source>
        <strain evidence="2">ICMP 23753</strain>
    </source>
</reference>
<dbReference type="InterPro" id="IPR056133">
    <property type="entry name" value="DUF7716"/>
</dbReference>
<organism evidence="2 3">
    <name type="scientific">Pseudomonas phytophila</name>
    <dbReference type="NCBI Taxonomy" id="2867264"/>
    <lineage>
        <taxon>Bacteria</taxon>
        <taxon>Pseudomonadati</taxon>
        <taxon>Pseudomonadota</taxon>
        <taxon>Gammaproteobacteria</taxon>
        <taxon>Pseudomonadales</taxon>
        <taxon>Pseudomonadaceae</taxon>
        <taxon>Pseudomonas</taxon>
    </lineage>
</organism>
<dbReference type="RefSeq" id="WP_263267095.1">
    <property type="nucleotide sequence ID" value="NZ_CP081201.1"/>
</dbReference>
<sequence length="207" mass="23240">MFKLKSFRETVEAIAACSDDRALWSQYVWVYVQGDTALLDSRFYLVTRDDEDEDERRVSEFGAQHDLSSCLEAATFADVLSVQKRQRPHSSLEDYAIALEHYSERDAFLEVPGGDDPKAAEPGLARDLYAEYDLFLAECAPERLSVAAREVSAVLEINVASALAGCRALPLCLGERINGDQCMQIEARFSALSIPLQRVTHRSFPWQ</sequence>
<evidence type="ECO:0000313" key="3">
    <source>
        <dbReference type="Proteomes" id="UP001063228"/>
    </source>
</evidence>
<evidence type="ECO:0000259" key="1">
    <source>
        <dbReference type="Pfam" id="PF24832"/>
    </source>
</evidence>
<gene>
    <name evidence="2" type="ORF">K3169_15365</name>
</gene>
<dbReference type="EMBL" id="CP081201">
    <property type="protein sequence ID" value="UXZ93774.1"/>
    <property type="molecule type" value="Genomic_DNA"/>
</dbReference>
<proteinExistence type="predicted"/>
<name>A0ABY6F7H0_9PSED</name>
<dbReference type="Proteomes" id="UP001063228">
    <property type="component" value="Chromosome"/>
</dbReference>
<protein>
    <recommendedName>
        <fullName evidence="1">DUF7716 domain-containing protein</fullName>
    </recommendedName>
</protein>